<dbReference type="Proteomes" id="UP000679226">
    <property type="component" value="Chromosome"/>
</dbReference>
<evidence type="ECO:0000313" key="1">
    <source>
        <dbReference type="EMBL" id="QUT43371.1"/>
    </source>
</evidence>
<gene>
    <name evidence="1" type="ORF">INE88_00149</name>
</gene>
<organism evidence="1 2">
    <name type="scientific">Bacteroides eggerthii</name>
    <dbReference type="NCBI Taxonomy" id="28111"/>
    <lineage>
        <taxon>Bacteria</taxon>
        <taxon>Pseudomonadati</taxon>
        <taxon>Bacteroidota</taxon>
        <taxon>Bacteroidia</taxon>
        <taxon>Bacteroidales</taxon>
        <taxon>Bacteroidaceae</taxon>
        <taxon>Bacteroides</taxon>
    </lineage>
</organism>
<accession>A0A975Q475</accession>
<reference evidence="1" key="1">
    <citation type="journal article" date="2021" name="PLoS Genet.">
        <title>Mobile Type VI secretion system loci of the gut Bacteroidales display extensive intra-ecosystem transfer, multi-species spread and geographical clustering.</title>
        <authorList>
            <person name="Garcia-Bayona L."/>
            <person name="Coyne M.J."/>
            <person name="Comstock L.E."/>
        </authorList>
    </citation>
    <scope>NUCLEOTIDE SEQUENCE</scope>
    <source>
        <strain evidence="1">CL11T00C20</strain>
    </source>
</reference>
<proteinExistence type="predicted"/>
<sequence>MAMKLNTYRLTSLEEPTEEQLHALMEQVAIAARESSRRAKIEMERRMQEIVQIVLKRKEGKN</sequence>
<name>A0A975Q475_9BACE</name>
<dbReference type="KEGG" id="beg:INE88_00149"/>
<dbReference type="EMBL" id="CP072227">
    <property type="protein sequence ID" value="QUT43371.1"/>
    <property type="molecule type" value="Genomic_DNA"/>
</dbReference>
<dbReference type="AlphaFoldDB" id="A0A975Q475"/>
<protein>
    <submittedName>
        <fullName evidence="1">Uncharacterized protein</fullName>
    </submittedName>
</protein>
<evidence type="ECO:0000313" key="2">
    <source>
        <dbReference type="Proteomes" id="UP000679226"/>
    </source>
</evidence>